<feature type="signal peptide" evidence="1">
    <location>
        <begin position="1"/>
        <end position="19"/>
    </location>
</feature>
<sequence length="86" mass="9767">MKTFFLLFLLLAGTAAILAQLKSSGPNMGESEIETGTDLGLAREKRFETYIQCRKNYVFYYGRCRPDNFISKLGAMMDVYKKLPKG</sequence>
<organism evidence="2 3">
    <name type="scientific">Allacma fusca</name>
    <dbReference type="NCBI Taxonomy" id="39272"/>
    <lineage>
        <taxon>Eukaryota</taxon>
        <taxon>Metazoa</taxon>
        <taxon>Ecdysozoa</taxon>
        <taxon>Arthropoda</taxon>
        <taxon>Hexapoda</taxon>
        <taxon>Collembola</taxon>
        <taxon>Symphypleona</taxon>
        <taxon>Sminthuridae</taxon>
        <taxon>Allacma</taxon>
    </lineage>
</organism>
<gene>
    <name evidence="2" type="ORF">AFUS01_LOCUS16171</name>
</gene>
<dbReference type="Proteomes" id="UP000708208">
    <property type="component" value="Unassembled WGS sequence"/>
</dbReference>
<name>A0A8J2K3S1_9HEXA</name>
<evidence type="ECO:0000313" key="2">
    <source>
        <dbReference type="EMBL" id="CAG7727321.1"/>
    </source>
</evidence>
<keyword evidence="3" id="KW-1185">Reference proteome</keyword>
<evidence type="ECO:0000313" key="3">
    <source>
        <dbReference type="Proteomes" id="UP000708208"/>
    </source>
</evidence>
<proteinExistence type="predicted"/>
<comment type="caution">
    <text evidence="2">The sequence shown here is derived from an EMBL/GenBank/DDBJ whole genome shotgun (WGS) entry which is preliminary data.</text>
</comment>
<reference evidence="2" key="1">
    <citation type="submission" date="2021-06" db="EMBL/GenBank/DDBJ databases">
        <authorList>
            <person name="Hodson N. C."/>
            <person name="Mongue J. A."/>
            <person name="Jaron S. K."/>
        </authorList>
    </citation>
    <scope>NUCLEOTIDE SEQUENCE</scope>
</reference>
<evidence type="ECO:0000256" key="1">
    <source>
        <dbReference type="SAM" id="SignalP"/>
    </source>
</evidence>
<protein>
    <submittedName>
        <fullName evidence="2">Uncharacterized protein</fullName>
    </submittedName>
</protein>
<dbReference type="AlphaFoldDB" id="A0A8J2K3S1"/>
<accession>A0A8J2K3S1</accession>
<dbReference type="EMBL" id="CAJVCH010147065">
    <property type="protein sequence ID" value="CAG7727321.1"/>
    <property type="molecule type" value="Genomic_DNA"/>
</dbReference>
<feature type="chain" id="PRO_5035305962" evidence="1">
    <location>
        <begin position="20"/>
        <end position="86"/>
    </location>
</feature>
<keyword evidence="1" id="KW-0732">Signal</keyword>